<dbReference type="EMBL" id="CP012621">
    <property type="protein sequence ID" value="ATG74424.1"/>
    <property type="molecule type" value="Genomic_DNA"/>
</dbReference>
<accession>A0A291HQL2</accession>
<feature type="domain" description="Mor transcription activator" evidence="1">
    <location>
        <begin position="32"/>
        <end position="138"/>
    </location>
</feature>
<sequence>MEHQRKLFNDEHQQLGQLLDRMDQLPEDELGSKWPKSLAELIDVMAAELERQGLASDQARRMAGKQAGAVAHFLGGRVYYLPTGDKLKDALRDDMIWAEFNGRNMDELSSKFRLSQPHLYAILRQQRALHRARQQPDLFGPFNAQ</sequence>
<dbReference type="Gene3D" id="1.10.10.60">
    <property type="entry name" value="Homeodomain-like"/>
    <property type="match status" value="1"/>
</dbReference>
<dbReference type="KEGG" id="zdf:AN401_11635"/>
<dbReference type="InterPro" id="IPR009057">
    <property type="entry name" value="Homeodomain-like_sf"/>
</dbReference>
<protein>
    <submittedName>
        <fullName evidence="2">Transcriptional regulator</fullName>
    </submittedName>
</protein>
<dbReference type="Pfam" id="PF08765">
    <property type="entry name" value="Mor"/>
    <property type="match status" value="1"/>
</dbReference>
<reference evidence="3" key="1">
    <citation type="submission" date="2015-09" db="EMBL/GenBank/DDBJ databases">
        <authorList>
            <person name="Shao Z."/>
            <person name="Wang L."/>
        </authorList>
    </citation>
    <scope>NUCLEOTIDE SEQUENCE [LARGE SCALE GENOMIC DNA]</scope>
    <source>
        <strain evidence="3">F13-1</strain>
    </source>
</reference>
<dbReference type="AlphaFoldDB" id="A0A291HQL2"/>
<gene>
    <name evidence="2" type="ORF">AN401_11635</name>
</gene>
<evidence type="ECO:0000259" key="1">
    <source>
        <dbReference type="Pfam" id="PF08765"/>
    </source>
</evidence>
<dbReference type="InterPro" id="IPR052411">
    <property type="entry name" value="c-mor_Regulatory_Protein"/>
</dbReference>
<evidence type="ECO:0000313" key="3">
    <source>
        <dbReference type="Proteomes" id="UP000217763"/>
    </source>
</evidence>
<dbReference type="SUPFAM" id="SSF46689">
    <property type="entry name" value="Homeodomain-like"/>
    <property type="match status" value="1"/>
</dbReference>
<dbReference type="PANTHER" id="PTHR37812">
    <property type="entry name" value="MU-LIKE PROPHAGE FLUMU PROTEIN C"/>
    <property type="match status" value="1"/>
</dbReference>
<evidence type="ECO:0000313" key="2">
    <source>
        <dbReference type="EMBL" id="ATG74424.1"/>
    </source>
</evidence>
<dbReference type="PANTHER" id="PTHR37812:SF1">
    <property type="entry name" value="MU-LIKE PROPHAGE FLUMU PROTEIN C"/>
    <property type="match status" value="1"/>
</dbReference>
<keyword evidence="3" id="KW-1185">Reference proteome</keyword>
<dbReference type="InterPro" id="IPR014875">
    <property type="entry name" value="Mor_transcription_activator"/>
</dbReference>
<dbReference type="RefSeq" id="WP_096779470.1">
    <property type="nucleotide sequence ID" value="NZ_CP012621.1"/>
</dbReference>
<proteinExistence type="predicted"/>
<name>A0A291HQL2_9GAMM</name>
<organism evidence="2 3">
    <name type="scientific">Zobellella denitrificans</name>
    <dbReference type="NCBI Taxonomy" id="347534"/>
    <lineage>
        <taxon>Bacteria</taxon>
        <taxon>Pseudomonadati</taxon>
        <taxon>Pseudomonadota</taxon>
        <taxon>Gammaproteobacteria</taxon>
        <taxon>Aeromonadales</taxon>
        <taxon>Aeromonadaceae</taxon>
        <taxon>Zobellella</taxon>
    </lineage>
</organism>
<dbReference type="Proteomes" id="UP000217763">
    <property type="component" value="Chromosome"/>
</dbReference>